<comment type="caution">
    <text evidence="2">The sequence shown here is derived from an EMBL/GenBank/DDBJ whole genome shotgun (WGS) entry which is preliminary data.</text>
</comment>
<evidence type="ECO:0000256" key="1">
    <source>
        <dbReference type="SAM" id="MobiDB-lite"/>
    </source>
</evidence>
<feature type="non-terminal residue" evidence="2">
    <location>
        <position position="1"/>
    </location>
</feature>
<dbReference type="InterPro" id="IPR009524">
    <property type="entry name" value="CFAP68"/>
</dbReference>
<reference evidence="2 3" key="1">
    <citation type="journal article" date="2023" name="Sci. Data">
        <title>Genome assembly of the Korean intertidal mud-creeper Batillaria attramentaria.</title>
        <authorList>
            <person name="Patra A.K."/>
            <person name="Ho P.T."/>
            <person name="Jun S."/>
            <person name="Lee S.J."/>
            <person name="Kim Y."/>
            <person name="Won Y.J."/>
        </authorList>
    </citation>
    <scope>NUCLEOTIDE SEQUENCE [LARGE SCALE GENOMIC DNA]</scope>
    <source>
        <strain evidence="2">Wonlab-2016</strain>
    </source>
</reference>
<keyword evidence="3" id="KW-1185">Reference proteome</keyword>
<evidence type="ECO:0000313" key="3">
    <source>
        <dbReference type="Proteomes" id="UP001519460"/>
    </source>
</evidence>
<protein>
    <submittedName>
        <fullName evidence="2">Uncharacterized protein</fullName>
    </submittedName>
</protein>
<feature type="region of interest" description="Disordered" evidence="1">
    <location>
        <begin position="66"/>
        <end position="91"/>
    </location>
</feature>
<proteinExistence type="predicted"/>
<dbReference type="Proteomes" id="UP001519460">
    <property type="component" value="Unassembled WGS sequence"/>
</dbReference>
<gene>
    <name evidence="2" type="ORF">BaRGS_00036720</name>
</gene>
<dbReference type="Pfam" id="PF06608">
    <property type="entry name" value="CFAP68"/>
    <property type="match status" value="1"/>
</dbReference>
<evidence type="ECO:0000313" key="2">
    <source>
        <dbReference type="EMBL" id="KAK7468069.1"/>
    </source>
</evidence>
<dbReference type="AlphaFoldDB" id="A0ABD0JAZ2"/>
<sequence length="91" mass="10408">YGHYFNPVYNSSYNTVPKEKVPEELKHLTGSHPHAFPHHQPEIDCPQLKAIYNSWKTTTRADYIDPRIRMKPVGPPPETTENKTAEPAAPQ</sequence>
<organism evidence="2 3">
    <name type="scientific">Batillaria attramentaria</name>
    <dbReference type="NCBI Taxonomy" id="370345"/>
    <lineage>
        <taxon>Eukaryota</taxon>
        <taxon>Metazoa</taxon>
        <taxon>Spiralia</taxon>
        <taxon>Lophotrochozoa</taxon>
        <taxon>Mollusca</taxon>
        <taxon>Gastropoda</taxon>
        <taxon>Caenogastropoda</taxon>
        <taxon>Sorbeoconcha</taxon>
        <taxon>Cerithioidea</taxon>
        <taxon>Batillariidae</taxon>
        <taxon>Batillaria</taxon>
    </lineage>
</organism>
<name>A0ABD0JAZ2_9CAEN</name>
<accession>A0ABD0JAZ2</accession>
<dbReference type="EMBL" id="JACVVK020000524">
    <property type="protein sequence ID" value="KAK7468069.1"/>
    <property type="molecule type" value="Genomic_DNA"/>
</dbReference>